<sequence>MPQERKGRETGTPRQGLTQGFVPCSSFSMMAAVMRCAGD</sequence>
<accession>Q2N5M1</accession>
<dbReference type="EMBL" id="CP000157">
    <property type="protein sequence ID" value="ABC65020.1"/>
    <property type="molecule type" value="Genomic_DNA"/>
</dbReference>
<evidence type="ECO:0000313" key="2">
    <source>
        <dbReference type="Proteomes" id="UP000008808"/>
    </source>
</evidence>
<evidence type="ECO:0000313" key="1">
    <source>
        <dbReference type="EMBL" id="ABC65020.1"/>
    </source>
</evidence>
<dbReference type="AlphaFoldDB" id="Q2N5M1"/>
<dbReference type="Proteomes" id="UP000008808">
    <property type="component" value="Chromosome"/>
</dbReference>
<keyword evidence="2" id="KW-1185">Reference proteome</keyword>
<reference evidence="2" key="1">
    <citation type="journal article" date="2009" name="J. Bacteriol.">
        <title>Complete genome sequence of Erythrobacter litoralis HTCC2594.</title>
        <authorList>
            <person name="Oh H.M."/>
            <person name="Giovannoni S.J."/>
            <person name="Ferriera S."/>
            <person name="Johnson J."/>
            <person name="Cho J.C."/>
        </authorList>
    </citation>
    <scope>NUCLEOTIDE SEQUENCE [LARGE SCALE GENOMIC DNA]</scope>
    <source>
        <strain evidence="2">HTCC2594</strain>
    </source>
</reference>
<organism evidence="1 2">
    <name type="scientific">Erythrobacter litoralis (strain HTCC2594)</name>
    <dbReference type="NCBI Taxonomy" id="314225"/>
    <lineage>
        <taxon>Bacteria</taxon>
        <taxon>Pseudomonadati</taxon>
        <taxon>Pseudomonadota</taxon>
        <taxon>Alphaproteobacteria</taxon>
        <taxon>Sphingomonadales</taxon>
        <taxon>Erythrobacteraceae</taxon>
        <taxon>Erythrobacter/Porphyrobacter group</taxon>
        <taxon>Erythrobacter</taxon>
    </lineage>
</organism>
<gene>
    <name evidence="1" type="ordered locus">ELI_14640</name>
</gene>
<dbReference type="HOGENOM" id="CLU_3309455_0_0_5"/>
<dbReference type="STRING" id="314225.ELI_14640"/>
<name>Q2N5M1_ERYLH</name>
<dbReference type="KEGG" id="eli:ELI_14640"/>
<proteinExistence type="predicted"/>
<protein>
    <submittedName>
        <fullName evidence="1">Uncharacterized protein</fullName>
    </submittedName>
</protein>